<keyword evidence="5" id="KW-1185">Reference proteome</keyword>
<dbReference type="EMBL" id="JAVDVY010000002">
    <property type="protein sequence ID" value="MDR7135636.1"/>
    <property type="molecule type" value="Genomic_DNA"/>
</dbReference>
<dbReference type="Gene3D" id="2.40.160.10">
    <property type="entry name" value="Porin"/>
    <property type="match status" value="1"/>
</dbReference>
<accession>A0ABU1WDF1</accession>
<feature type="domain" description="Outer membrane protein beta-barrel" evidence="3">
    <location>
        <begin position="7"/>
        <end position="165"/>
    </location>
</feature>
<evidence type="ECO:0000256" key="1">
    <source>
        <dbReference type="ARBA" id="ARBA00022729"/>
    </source>
</evidence>
<protein>
    <submittedName>
        <fullName evidence="4">Ax21 family sulfation-dependent quorum factor</fullName>
    </submittedName>
</protein>
<dbReference type="RefSeq" id="WP_310063429.1">
    <property type="nucleotide sequence ID" value="NZ_JAVDVY010000002.1"/>
</dbReference>
<feature type="chain" id="PRO_5046707105" evidence="2">
    <location>
        <begin position="21"/>
        <end position="207"/>
    </location>
</feature>
<proteinExistence type="predicted"/>
<dbReference type="Pfam" id="PF13505">
    <property type="entry name" value="OMP_b-brl"/>
    <property type="match status" value="1"/>
</dbReference>
<evidence type="ECO:0000313" key="4">
    <source>
        <dbReference type="EMBL" id="MDR7135636.1"/>
    </source>
</evidence>
<feature type="signal peptide" evidence="2">
    <location>
        <begin position="1"/>
        <end position="20"/>
    </location>
</feature>
<reference evidence="4 5" key="1">
    <citation type="submission" date="2023-07" db="EMBL/GenBank/DDBJ databases">
        <title>Sorghum-associated microbial communities from plants grown in Nebraska, USA.</title>
        <authorList>
            <person name="Schachtman D."/>
        </authorList>
    </citation>
    <scope>NUCLEOTIDE SEQUENCE [LARGE SCALE GENOMIC DNA]</scope>
    <source>
        <strain evidence="4 5">BE198</strain>
    </source>
</reference>
<evidence type="ECO:0000313" key="5">
    <source>
        <dbReference type="Proteomes" id="UP001251524"/>
    </source>
</evidence>
<dbReference type="Proteomes" id="UP001251524">
    <property type="component" value="Unassembled WGS sequence"/>
</dbReference>
<comment type="caution">
    <text evidence="4">The sequence shown here is derived from an EMBL/GenBank/DDBJ whole genome shotgun (WGS) entry which is preliminary data.</text>
</comment>
<organism evidence="4 5">
    <name type="scientific">Lysobacter niastensis</name>
    <dbReference type="NCBI Taxonomy" id="380629"/>
    <lineage>
        <taxon>Bacteria</taxon>
        <taxon>Pseudomonadati</taxon>
        <taxon>Pseudomonadota</taxon>
        <taxon>Gammaproteobacteria</taxon>
        <taxon>Lysobacterales</taxon>
        <taxon>Lysobacteraceae</taxon>
        <taxon>Lysobacter</taxon>
    </lineage>
</organism>
<evidence type="ECO:0000256" key="2">
    <source>
        <dbReference type="SAM" id="SignalP"/>
    </source>
</evidence>
<dbReference type="InterPro" id="IPR023614">
    <property type="entry name" value="Porin_dom_sf"/>
</dbReference>
<sequence length="207" mass="22049">MKKHLALALALAIAPLAASADEISYTYVEGGYAQLNQDGEQEAGLDIDDIEASGFFVGGSAALGDTFHVFGGYRSGSDDVRVTVLGVGSDEFDTDLSQFNIGLGYHHSINDRTDLVTEISYINSDVEVEGESEDGDDGRVSVGVRHMFADSFEGWIKGHYTDGDFYDGSFSASIGGQFKLNPTWGVVGEIEAGDDVSTFMIGARASF</sequence>
<dbReference type="InterPro" id="IPR027385">
    <property type="entry name" value="Beta-barrel_OMP"/>
</dbReference>
<gene>
    <name evidence="4" type="ORF">J2X06_002845</name>
</gene>
<keyword evidence="1 2" id="KW-0732">Signal</keyword>
<evidence type="ECO:0000259" key="3">
    <source>
        <dbReference type="Pfam" id="PF13505"/>
    </source>
</evidence>
<dbReference type="SUPFAM" id="SSF56935">
    <property type="entry name" value="Porins"/>
    <property type="match status" value="1"/>
</dbReference>
<name>A0ABU1WDF1_9GAMM</name>